<sequence length="69" mass="8145">MDRRRKRASCPIVSRRTFRSKFQSLYCIVSTGLRSRVVHTKQYAGINEHNLPADHRTPSIYRGAEEYYN</sequence>
<dbReference type="AlphaFoldDB" id="A0A8S9YJT1"/>
<dbReference type="Proteomes" id="UP000822476">
    <property type="component" value="Unassembled WGS sequence"/>
</dbReference>
<accession>A0A8S9YJT1</accession>
<dbReference type="OrthoDB" id="10448299at2759"/>
<protein>
    <submittedName>
        <fullName evidence="1">Uncharacterized protein</fullName>
    </submittedName>
</protein>
<organism evidence="1 2">
    <name type="scientific">Paragonimus skrjabini miyazakii</name>
    <dbReference type="NCBI Taxonomy" id="59628"/>
    <lineage>
        <taxon>Eukaryota</taxon>
        <taxon>Metazoa</taxon>
        <taxon>Spiralia</taxon>
        <taxon>Lophotrochozoa</taxon>
        <taxon>Platyhelminthes</taxon>
        <taxon>Trematoda</taxon>
        <taxon>Digenea</taxon>
        <taxon>Plagiorchiida</taxon>
        <taxon>Troglotremata</taxon>
        <taxon>Troglotrematidae</taxon>
        <taxon>Paragonimus</taxon>
    </lineage>
</organism>
<reference evidence="1" key="1">
    <citation type="submission" date="2019-07" db="EMBL/GenBank/DDBJ databases">
        <title>Annotation for the trematode Paragonimus miyazaki's.</title>
        <authorList>
            <person name="Choi Y.-J."/>
        </authorList>
    </citation>
    <scope>NUCLEOTIDE SEQUENCE</scope>
    <source>
        <strain evidence="1">Japan</strain>
    </source>
</reference>
<name>A0A8S9YJT1_9TREM</name>
<proteinExistence type="predicted"/>
<keyword evidence="2" id="KW-1185">Reference proteome</keyword>
<gene>
    <name evidence="1" type="ORF">EG68_12503</name>
</gene>
<evidence type="ECO:0000313" key="1">
    <source>
        <dbReference type="EMBL" id="KAF7234105.1"/>
    </source>
</evidence>
<evidence type="ECO:0000313" key="2">
    <source>
        <dbReference type="Proteomes" id="UP000822476"/>
    </source>
</evidence>
<dbReference type="EMBL" id="JTDE01012697">
    <property type="protein sequence ID" value="KAF7234105.1"/>
    <property type="molecule type" value="Genomic_DNA"/>
</dbReference>
<comment type="caution">
    <text evidence="1">The sequence shown here is derived from an EMBL/GenBank/DDBJ whole genome shotgun (WGS) entry which is preliminary data.</text>
</comment>